<dbReference type="EMBL" id="GBRH01281702">
    <property type="protein sequence ID" value="JAD16193.1"/>
    <property type="molecule type" value="Transcribed_RNA"/>
</dbReference>
<name>A0A0A8XTW4_ARUDO</name>
<proteinExistence type="predicted"/>
<reference evidence="1" key="2">
    <citation type="journal article" date="2015" name="Data Brief">
        <title>Shoot transcriptome of the giant reed, Arundo donax.</title>
        <authorList>
            <person name="Barrero R.A."/>
            <person name="Guerrero F.D."/>
            <person name="Moolhuijzen P."/>
            <person name="Goolsby J.A."/>
            <person name="Tidwell J."/>
            <person name="Bellgard S.E."/>
            <person name="Bellgard M.I."/>
        </authorList>
    </citation>
    <scope>NUCLEOTIDE SEQUENCE</scope>
    <source>
        <tissue evidence="1">Shoot tissue taken approximately 20 cm above the soil surface</tissue>
    </source>
</reference>
<evidence type="ECO:0000313" key="1">
    <source>
        <dbReference type="EMBL" id="JAD16193.1"/>
    </source>
</evidence>
<accession>A0A0A8XTW4</accession>
<sequence>MLLLMLCRW</sequence>
<organism evidence="1">
    <name type="scientific">Arundo donax</name>
    <name type="common">Giant reed</name>
    <name type="synonym">Donax arundinaceus</name>
    <dbReference type="NCBI Taxonomy" id="35708"/>
    <lineage>
        <taxon>Eukaryota</taxon>
        <taxon>Viridiplantae</taxon>
        <taxon>Streptophyta</taxon>
        <taxon>Embryophyta</taxon>
        <taxon>Tracheophyta</taxon>
        <taxon>Spermatophyta</taxon>
        <taxon>Magnoliopsida</taxon>
        <taxon>Liliopsida</taxon>
        <taxon>Poales</taxon>
        <taxon>Poaceae</taxon>
        <taxon>PACMAD clade</taxon>
        <taxon>Arundinoideae</taxon>
        <taxon>Arundineae</taxon>
        <taxon>Arundo</taxon>
    </lineage>
</organism>
<protein>
    <submittedName>
        <fullName evidence="1">Uncharacterized protein</fullName>
    </submittedName>
</protein>
<reference evidence="1" key="1">
    <citation type="submission" date="2014-09" db="EMBL/GenBank/DDBJ databases">
        <authorList>
            <person name="Magalhaes I.L.F."/>
            <person name="Oliveira U."/>
            <person name="Santos F.R."/>
            <person name="Vidigal T.H.D.A."/>
            <person name="Brescovit A.D."/>
            <person name="Santos A.J."/>
        </authorList>
    </citation>
    <scope>NUCLEOTIDE SEQUENCE</scope>
    <source>
        <tissue evidence="1">Shoot tissue taken approximately 20 cm above the soil surface</tissue>
    </source>
</reference>